<feature type="compositionally biased region" description="Polar residues" evidence="1">
    <location>
        <begin position="638"/>
        <end position="677"/>
    </location>
</feature>
<dbReference type="AlphaFoldDB" id="A0A1Y2EA41"/>
<dbReference type="EMBL" id="MCFJ01000003">
    <property type="protein sequence ID" value="ORY68429.1"/>
    <property type="molecule type" value="Genomic_DNA"/>
</dbReference>
<feature type="compositionally biased region" description="Polar residues" evidence="1">
    <location>
        <begin position="196"/>
        <end position="205"/>
    </location>
</feature>
<evidence type="ECO:0000256" key="1">
    <source>
        <dbReference type="SAM" id="MobiDB-lite"/>
    </source>
</evidence>
<gene>
    <name evidence="2" type="ORF">BCR38DRAFT_481919</name>
</gene>
<dbReference type="GeneID" id="63779645"/>
<feature type="compositionally biased region" description="Low complexity" evidence="1">
    <location>
        <begin position="94"/>
        <end position="118"/>
    </location>
</feature>
<feature type="compositionally biased region" description="Polar residues" evidence="1">
    <location>
        <begin position="449"/>
        <end position="467"/>
    </location>
</feature>
<comment type="caution">
    <text evidence="2">The sequence shown here is derived from an EMBL/GenBank/DDBJ whole genome shotgun (WGS) entry which is preliminary data.</text>
</comment>
<feature type="compositionally biased region" description="Basic and acidic residues" evidence="1">
    <location>
        <begin position="52"/>
        <end position="61"/>
    </location>
</feature>
<feature type="compositionally biased region" description="Polar residues" evidence="1">
    <location>
        <begin position="343"/>
        <end position="372"/>
    </location>
</feature>
<name>A0A1Y2EA41_9PEZI</name>
<sequence>MDQDIETTQDYNYADDNFSPPEDNFPPLPPPRLAPVPIPLKTVRVKSRRRARESGSIDHVAEGSSDVEQDSNIKVSKVRQVFTPTSAPTSRLPSASSSRDISGSSSRNISRSSSQPIASPSPQPIASPSPQPITCPSPQLISGSSRRTSGSSWASGTSTPPRDIPQSTGPFEVIQPRKKPITEKPLNVEQFWAENQKGQDQLSARTQEKLRKQKQGTPTSPFTDEENYILFPPEIPWEEITEERGKNIQLKKEEATRKAKAEGEKARRSDPTSLSRSETSITEARITSLSDPASSTNLTESSKTQDTTTSNDPTDISSIHELPSQHENDPFLALIPEEKDKGQGNQLPEGSQTQEAATSNDLADITPSQEVQSHNKDLSPASTPYKKDKGSEKQLVTSPRIQTSATLGNLTYISPSKKVPSFNQDDPFLTLSPTEKDKDKVKGKRPAKSFTTQNSIPSSVQTDSSSPPRVLIGEEDPFVSSPCKIKDKGKQQPAAPLRFPRATGTTLHQNIVSNIQTETTVSTSVFQTATSTATDYNSVREFLANTPHIIPFAGPKLRSNSSFGNILSGASTITEGSIGTIRPAPPEQVGEEDMAIDKSHKEASQPLSGNKPVAGNQQPFMSDQSSAGRQAPIGSKPVTGSQSFAIGSSSAKNKQPTENKPVTGRQSLAGRHSSTGGMSTLAQNIAAYERSMIRPTYFTGSSSSVASTSIGRNTQGSAAAGIPPVMPPRGPALHQMGSGSGGPSSLSTSAAPPPSGYRGSASLSIAAIPSPPSGNSGISAHYRATLAAARNVPRGSAEWLARVNAVYEEEKRHSAPGPVKGGAPATGNILLEALKKYQNK</sequence>
<accession>A0A1Y2EA41</accession>
<feature type="compositionally biased region" description="Polar residues" evidence="1">
    <location>
        <begin position="615"/>
        <end position="628"/>
    </location>
</feature>
<feature type="region of interest" description="Disordered" evidence="1">
    <location>
        <begin position="1"/>
        <end position="469"/>
    </location>
</feature>
<protein>
    <submittedName>
        <fullName evidence="2">Uncharacterized protein</fullName>
    </submittedName>
</protein>
<feature type="compositionally biased region" description="Pro residues" evidence="1">
    <location>
        <begin position="23"/>
        <end position="38"/>
    </location>
</feature>
<feature type="compositionally biased region" description="Low complexity" evidence="1">
    <location>
        <begin position="142"/>
        <end position="159"/>
    </location>
</feature>
<dbReference type="RefSeq" id="XP_040718716.1">
    <property type="nucleotide sequence ID" value="XM_040863433.1"/>
</dbReference>
<keyword evidence="3" id="KW-1185">Reference proteome</keyword>
<reference evidence="2 3" key="1">
    <citation type="submission" date="2016-07" db="EMBL/GenBank/DDBJ databases">
        <title>Pervasive Adenine N6-methylation of Active Genes in Fungi.</title>
        <authorList>
            <consortium name="DOE Joint Genome Institute"/>
            <person name="Mondo S.J."/>
            <person name="Dannebaum R.O."/>
            <person name="Kuo R.C."/>
            <person name="Labutti K."/>
            <person name="Haridas S."/>
            <person name="Kuo A."/>
            <person name="Salamov A."/>
            <person name="Ahrendt S.R."/>
            <person name="Lipzen A."/>
            <person name="Sullivan W."/>
            <person name="Andreopoulos W.B."/>
            <person name="Clum A."/>
            <person name="Lindquist E."/>
            <person name="Daum C."/>
            <person name="Ramamoorthy G.K."/>
            <person name="Gryganskyi A."/>
            <person name="Culley D."/>
            <person name="Magnuson J.K."/>
            <person name="James T.Y."/>
            <person name="O'Malley M.A."/>
            <person name="Stajich J.E."/>
            <person name="Spatafora J.W."/>
            <person name="Visel A."/>
            <person name="Grigoriev I.V."/>
        </authorList>
    </citation>
    <scope>NUCLEOTIDE SEQUENCE [LARGE SCALE GENOMIC DNA]</scope>
    <source>
        <strain evidence="2 3">CBS 129021</strain>
    </source>
</reference>
<feature type="compositionally biased region" description="Pro residues" evidence="1">
    <location>
        <begin position="119"/>
        <end position="135"/>
    </location>
</feature>
<feature type="compositionally biased region" description="Polar residues" evidence="1">
    <location>
        <begin position="271"/>
        <end position="317"/>
    </location>
</feature>
<proteinExistence type="predicted"/>
<feature type="region of interest" description="Disordered" evidence="1">
    <location>
        <begin position="700"/>
        <end position="759"/>
    </location>
</feature>
<feature type="compositionally biased region" description="Basic and acidic residues" evidence="1">
    <location>
        <begin position="242"/>
        <end position="270"/>
    </location>
</feature>
<evidence type="ECO:0000313" key="2">
    <source>
        <dbReference type="EMBL" id="ORY68429.1"/>
    </source>
</evidence>
<dbReference type="InParanoid" id="A0A1Y2EA41"/>
<feature type="compositionally biased region" description="Polar residues" evidence="1">
    <location>
        <begin position="394"/>
        <end position="414"/>
    </location>
</feature>
<dbReference type="Proteomes" id="UP000193689">
    <property type="component" value="Unassembled WGS sequence"/>
</dbReference>
<feature type="compositionally biased region" description="Polar residues" evidence="1">
    <location>
        <begin position="82"/>
        <end position="93"/>
    </location>
</feature>
<feature type="region of interest" description="Disordered" evidence="1">
    <location>
        <begin position="577"/>
        <end position="677"/>
    </location>
</feature>
<organism evidence="2 3">
    <name type="scientific">Pseudomassariella vexata</name>
    <dbReference type="NCBI Taxonomy" id="1141098"/>
    <lineage>
        <taxon>Eukaryota</taxon>
        <taxon>Fungi</taxon>
        <taxon>Dikarya</taxon>
        <taxon>Ascomycota</taxon>
        <taxon>Pezizomycotina</taxon>
        <taxon>Sordariomycetes</taxon>
        <taxon>Xylariomycetidae</taxon>
        <taxon>Amphisphaeriales</taxon>
        <taxon>Pseudomassariaceae</taxon>
        <taxon>Pseudomassariella</taxon>
    </lineage>
</organism>
<evidence type="ECO:0000313" key="3">
    <source>
        <dbReference type="Proteomes" id="UP000193689"/>
    </source>
</evidence>